<keyword evidence="3" id="KW-1003">Cell membrane</keyword>
<keyword evidence="8" id="KW-0406">Ion transport</keyword>
<dbReference type="GO" id="GO:0006826">
    <property type="term" value="P:iron ion transport"/>
    <property type="evidence" value="ECO:0007669"/>
    <property type="project" value="UniProtKB-KW"/>
</dbReference>
<dbReference type="GO" id="GO:0005524">
    <property type="term" value="F:ATP binding"/>
    <property type="evidence" value="ECO:0007669"/>
    <property type="project" value="UniProtKB-KW"/>
</dbReference>
<sequence>MEAQTTLLYTSGLTIGYQAGKGKTKVIAGDLDLELHAGQLVCLLGPNGCGKSTLLRTISGLQHPLKGKITLDGAALHQLKPAQVAKKISLVLTDNVRAGNLDVYSLISLGRYPYSGWLGILTEQDKRLIEQAIKATDTGAFVGRKMDSLSDGECQKVMLARAIAQDTPLIILDEPTAHLDLPSRIQLMRLLHQLAKETNKAILLSTHELDLALQVADQIWLMSNGGQLDAGLPEELVLNGAFQHAFDKDGIAFDAASGTFNIHQAGKRYVNVKGEGVAAFWTKKALVRNGFSISSAEDHQALRVTVSGEGADALWTVEKNNKSATYTSLRGFLLTL</sequence>
<dbReference type="RefSeq" id="WP_183866579.1">
    <property type="nucleotide sequence ID" value="NZ_JACHCF010000003.1"/>
</dbReference>
<evidence type="ECO:0000256" key="1">
    <source>
        <dbReference type="ARBA" id="ARBA00004202"/>
    </source>
</evidence>
<dbReference type="InterPro" id="IPR003439">
    <property type="entry name" value="ABC_transporter-like_ATP-bd"/>
</dbReference>
<dbReference type="Gene3D" id="3.40.50.300">
    <property type="entry name" value="P-loop containing nucleotide triphosphate hydrolases"/>
    <property type="match status" value="1"/>
</dbReference>
<keyword evidence="2" id="KW-0813">Transport</keyword>
<keyword evidence="9" id="KW-0472">Membrane</keyword>
<evidence type="ECO:0000313" key="12">
    <source>
        <dbReference type="Proteomes" id="UP000537718"/>
    </source>
</evidence>
<evidence type="ECO:0000256" key="6">
    <source>
        <dbReference type="ARBA" id="ARBA00022840"/>
    </source>
</evidence>
<evidence type="ECO:0000256" key="2">
    <source>
        <dbReference type="ARBA" id="ARBA00022448"/>
    </source>
</evidence>
<name>A0A7W8YSB1_9SPHI</name>
<keyword evidence="5" id="KW-0547">Nucleotide-binding</keyword>
<dbReference type="Pfam" id="PF00005">
    <property type="entry name" value="ABC_tran"/>
    <property type="match status" value="1"/>
</dbReference>
<gene>
    <name evidence="11" type="ORF">HDE69_001614</name>
</gene>
<keyword evidence="6 11" id="KW-0067">ATP-binding</keyword>
<dbReference type="AlphaFoldDB" id="A0A7W8YSB1"/>
<dbReference type="InterPro" id="IPR003593">
    <property type="entry name" value="AAA+_ATPase"/>
</dbReference>
<dbReference type="Proteomes" id="UP000537718">
    <property type="component" value="Unassembled WGS sequence"/>
</dbReference>
<dbReference type="SUPFAM" id="SSF52540">
    <property type="entry name" value="P-loop containing nucleoside triphosphate hydrolases"/>
    <property type="match status" value="1"/>
</dbReference>
<protein>
    <submittedName>
        <fullName evidence="11">Iron complex transport system ATP-binding protein</fullName>
    </submittedName>
</protein>
<evidence type="ECO:0000313" key="11">
    <source>
        <dbReference type="EMBL" id="MBB5620565.1"/>
    </source>
</evidence>
<comment type="caution">
    <text evidence="11">The sequence shown here is derived from an EMBL/GenBank/DDBJ whole genome shotgun (WGS) entry which is preliminary data.</text>
</comment>
<evidence type="ECO:0000256" key="4">
    <source>
        <dbReference type="ARBA" id="ARBA00022496"/>
    </source>
</evidence>
<keyword evidence="7" id="KW-0408">Iron</keyword>
<keyword evidence="4" id="KW-0410">Iron transport</keyword>
<evidence type="ECO:0000256" key="3">
    <source>
        <dbReference type="ARBA" id="ARBA00022475"/>
    </source>
</evidence>
<evidence type="ECO:0000259" key="10">
    <source>
        <dbReference type="PROSITE" id="PS50893"/>
    </source>
</evidence>
<evidence type="ECO:0000256" key="5">
    <source>
        <dbReference type="ARBA" id="ARBA00022741"/>
    </source>
</evidence>
<organism evidence="11 12">
    <name type="scientific">Pedobacter cryoconitis</name>
    <dbReference type="NCBI Taxonomy" id="188932"/>
    <lineage>
        <taxon>Bacteria</taxon>
        <taxon>Pseudomonadati</taxon>
        <taxon>Bacteroidota</taxon>
        <taxon>Sphingobacteriia</taxon>
        <taxon>Sphingobacteriales</taxon>
        <taxon>Sphingobacteriaceae</taxon>
        <taxon>Pedobacter</taxon>
    </lineage>
</organism>
<evidence type="ECO:0000256" key="9">
    <source>
        <dbReference type="ARBA" id="ARBA00023136"/>
    </source>
</evidence>
<feature type="domain" description="ABC transporter" evidence="10">
    <location>
        <begin position="8"/>
        <end position="249"/>
    </location>
</feature>
<accession>A0A7W8YSB1</accession>
<proteinExistence type="predicted"/>
<comment type="subcellular location">
    <subcellularLocation>
        <location evidence="1">Cell membrane</location>
        <topology evidence="1">Peripheral membrane protein</topology>
    </subcellularLocation>
</comment>
<evidence type="ECO:0000256" key="8">
    <source>
        <dbReference type="ARBA" id="ARBA00023065"/>
    </source>
</evidence>
<dbReference type="GO" id="GO:0005886">
    <property type="term" value="C:plasma membrane"/>
    <property type="evidence" value="ECO:0007669"/>
    <property type="project" value="UniProtKB-SubCell"/>
</dbReference>
<dbReference type="InterPro" id="IPR027417">
    <property type="entry name" value="P-loop_NTPase"/>
</dbReference>
<dbReference type="GO" id="GO:0016887">
    <property type="term" value="F:ATP hydrolysis activity"/>
    <property type="evidence" value="ECO:0007669"/>
    <property type="project" value="InterPro"/>
</dbReference>
<reference evidence="11 12" key="1">
    <citation type="submission" date="2020-08" db="EMBL/GenBank/DDBJ databases">
        <title>Genomic Encyclopedia of Type Strains, Phase IV (KMG-V): Genome sequencing to study the core and pangenomes of soil and plant-associated prokaryotes.</title>
        <authorList>
            <person name="Whitman W."/>
        </authorList>
    </citation>
    <scope>NUCLEOTIDE SEQUENCE [LARGE SCALE GENOMIC DNA]</scope>
    <source>
        <strain evidence="11 12">MP7CTX6</strain>
    </source>
</reference>
<dbReference type="PROSITE" id="PS50893">
    <property type="entry name" value="ABC_TRANSPORTER_2"/>
    <property type="match status" value="1"/>
</dbReference>
<dbReference type="InterPro" id="IPR051535">
    <property type="entry name" value="Siderophore_ABC-ATPase"/>
</dbReference>
<evidence type="ECO:0000256" key="7">
    <source>
        <dbReference type="ARBA" id="ARBA00023004"/>
    </source>
</evidence>
<dbReference type="EMBL" id="JACHCF010000003">
    <property type="protein sequence ID" value="MBB5620565.1"/>
    <property type="molecule type" value="Genomic_DNA"/>
</dbReference>
<dbReference type="PANTHER" id="PTHR42771:SF2">
    <property type="entry name" value="IRON(3+)-HYDROXAMATE IMPORT ATP-BINDING PROTEIN FHUC"/>
    <property type="match status" value="1"/>
</dbReference>
<dbReference type="CDD" id="cd03214">
    <property type="entry name" value="ABC_Iron-Siderophores_B12_Hemin"/>
    <property type="match status" value="1"/>
</dbReference>
<dbReference type="SMART" id="SM00382">
    <property type="entry name" value="AAA"/>
    <property type="match status" value="1"/>
</dbReference>
<dbReference type="PANTHER" id="PTHR42771">
    <property type="entry name" value="IRON(3+)-HYDROXAMATE IMPORT ATP-BINDING PROTEIN FHUC"/>
    <property type="match status" value="1"/>
</dbReference>